<accession>A0A5A7NXZ5</accession>
<reference evidence="2" key="1">
    <citation type="journal article" date="2019" name="Curr. Biol.">
        <title>Genome Sequence of Striga asiatica Provides Insight into the Evolution of Plant Parasitism.</title>
        <authorList>
            <person name="Yoshida S."/>
            <person name="Kim S."/>
            <person name="Wafula E.K."/>
            <person name="Tanskanen J."/>
            <person name="Kim Y.M."/>
            <person name="Honaas L."/>
            <person name="Yang Z."/>
            <person name="Spallek T."/>
            <person name="Conn C.E."/>
            <person name="Ichihashi Y."/>
            <person name="Cheong K."/>
            <person name="Cui S."/>
            <person name="Der J.P."/>
            <person name="Gundlach H."/>
            <person name="Jiao Y."/>
            <person name="Hori C."/>
            <person name="Ishida J.K."/>
            <person name="Kasahara H."/>
            <person name="Kiba T."/>
            <person name="Kim M.S."/>
            <person name="Koo N."/>
            <person name="Laohavisit A."/>
            <person name="Lee Y.H."/>
            <person name="Lumba S."/>
            <person name="McCourt P."/>
            <person name="Mortimer J.C."/>
            <person name="Mutuku J.M."/>
            <person name="Nomura T."/>
            <person name="Sasaki-Sekimoto Y."/>
            <person name="Seto Y."/>
            <person name="Wang Y."/>
            <person name="Wakatake T."/>
            <person name="Sakakibara H."/>
            <person name="Demura T."/>
            <person name="Yamaguchi S."/>
            <person name="Yoneyama K."/>
            <person name="Manabe R.I."/>
            <person name="Nelson D.C."/>
            <person name="Schulman A.H."/>
            <person name="Timko M.P."/>
            <person name="dePamphilis C.W."/>
            <person name="Choi D."/>
            <person name="Shirasu K."/>
        </authorList>
    </citation>
    <scope>NUCLEOTIDE SEQUENCE [LARGE SCALE GENOMIC DNA]</scope>
    <source>
        <strain evidence="2">cv. UVA1</strain>
    </source>
</reference>
<evidence type="ECO:0000313" key="1">
    <source>
        <dbReference type="EMBL" id="GER25181.1"/>
    </source>
</evidence>
<comment type="caution">
    <text evidence="1">The sequence shown here is derived from an EMBL/GenBank/DDBJ whole genome shotgun (WGS) entry which is preliminary data.</text>
</comment>
<protein>
    <submittedName>
        <fullName evidence="1">ERD (Early-responsive to dehydration stress)family protein</fullName>
    </submittedName>
</protein>
<evidence type="ECO:0000313" key="2">
    <source>
        <dbReference type="Proteomes" id="UP000325081"/>
    </source>
</evidence>
<organism evidence="1 2">
    <name type="scientific">Striga asiatica</name>
    <name type="common">Asiatic witchweed</name>
    <name type="synonym">Buchnera asiatica</name>
    <dbReference type="NCBI Taxonomy" id="4170"/>
    <lineage>
        <taxon>Eukaryota</taxon>
        <taxon>Viridiplantae</taxon>
        <taxon>Streptophyta</taxon>
        <taxon>Embryophyta</taxon>
        <taxon>Tracheophyta</taxon>
        <taxon>Spermatophyta</taxon>
        <taxon>Magnoliopsida</taxon>
        <taxon>eudicotyledons</taxon>
        <taxon>Gunneridae</taxon>
        <taxon>Pentapetalae</taxon>
        <taxon>asterids</taxon>
        <taxon>lamiids</taxon>
        <taxon>Lamiales</taxon>
        <taxon>Orobanchaceae</taxon>
        <taxon>Buchnereae</taxon>
        <taxon>Striga</taxon>
    </lineage>
</organism>
<dbReference type="EMBL" id="BKCP01000002">
    <property type="protein sequence ID" value="GER25181.1"/>
    <property type="molecule type" value="Genomic_DNA"/>
</dbReference>
<dbReference type="Proteomes" id="UP000325081">
    <property type="component" value="Unassembled WGS sequence"/>
</dbReference>
<name>A0A5A7NXZ5_STRAF</name>
<dbReference type="AlphaFoldDB" id="A0A5A7NXZ5"/>
<keyword evidence="2" id="KW-1185">Reference proteome</keyword>
<proteinExistence type="predicted"/>
<sequence>MAASSLSVTESMDLALSSAEVEKSSSILTGYWGRPCQNQPTQSYLEIGNIDSTITGVDILKMRNEFWLPRSVKMFPPYPDECLHSPQEGSIGIFKYSLAFRLRFPLPRILTEYNRDWGLEFIQTHPNIWARIISLLVLCRWLVIFVEKEGARAVPAFSESLVVKLQLLLELRVPGRHWKKLGTNDFLRSSGLCSPPNSFDHQVGR</sequence>
<gene>
    <name evidence="1" type="ORF">STAS_00744</name>
</gene>